<dbReference type="SUPFAM" id="SSF53720">
    <property type="entry name" value="ALDH-like"/>
    <property type="match status" value="1"/>
</dbReference>
<comment type="caution">
    <text evidence="4">The sequence shown here is derived from an EMBL/GenBank/DDBJ whole genome shotgun (WGS) entry which is preliminary data.</text>
</comment>
<protein>
    <submittedName>
        <fullName evidence="4">NAD-dependent succinate-semialdehyde dehydrogenase</fullName>
    </submittedName>
</protein>
<dbReference type="RefSeq" id="WP_344707612.1">
    <property type="nucleotide sequence ID" value="NZ_BAABBQ010000001.1"/>
</dbReference>
<comment type="similarity">
    <text evidence="1">Belongs to the aldehyde dehydrogenase family.</text>
</comment>
<evidence type="ECO:0000313" key="5">
    <source>
        <dbReference type="Proteomes" id="UP001500235"/>
    </source>
</evidence>
<dbReference type="Gene3D" id="3.40.309.10">
    <property type="entry name" value="Aldehyde Dehydrogenase, Chain A, domain 2"/>
    <property type="match status" value="1"/>
</dbReference>
<dbReference type="InterPro" id="IPR050740">
    <property type="entry name" value="Aldehyde_DH_Superfamily"/>
</dbReference>
<gene>
    <name evidence="4" type="ORF">GCM10022280_23860</name>
</gene>
<sequence length="474" mass="50320">MGYETELKLFIDGAWRAGEGDSAPVINPATGETIADLRLASTANLDEAVHAAERAWPEWRAMDVEKRGAILHKAADLLRERAEQIGRLLTQEQGKPLVEAIGEVMGSAQMFDYFAEEAKRQGGRVLVRPTGQRSIVIPQPVGPTATFTPWNFPIYLLAKKVAAALAAGCTVISKPPEETPGCTGAMARALDDAGIPKGVFQLVHGVPDAVSRQLIGSKVIRKISFTGSTAVGKHLMKLAADGMKRITMELGGHAPVLVFDDCDLEKTLDMLVPQKFRNAGQVCVSPTRFYVQEGIYDAFAKGFAERTAGVTMGNGLDAASRMGPLANQRRLPAISSLVEDARAKGARVLAGGEPGDAGYFFQPTVLADVPNEADAMNVEPFGPVALMRSFATEDEALHEANRLPFGLAAFVFTENGRRANRLGDAIESGMVGINSFAISVADAPFGGVKESGSGSEGGVEGLASYQVTKAIHQA</sequence>
<dbReference type="InterPro" id="IPR015590">
    <property type="entry name" value="Aldehyde_DH_dom"/>
</dbReference>
<dbReference type="CDD" id="cd07103">
    <property type="entry name" value="ALDH_F5_SSADH_GabD"/>
    <property type="match status" value="1"/>
</dbReference>
<dbReference type="EMBL" id="BAABBQ010000001">
    <property type="protein sequence ID" value="GAA4022442.1"/>
    <property type="molecule type" value="Genomic_DNA"/>
</dbReference>
<reference evidence="5" key="1">
    <citation type="journal article" date="2019" name="Int. J. Syst. Evol. Microbiol.">
        <title>The Global Catalogue of Microorganisms (GCM) 10K type strain sequencing project: providing services to taxonomists for standard genome sequencing and annotation.</title>
        <authorList>
            <consortium name="The Broad Institute Genomics Platform"/>
            <consortium name="The Broad Institute Genome Sequencing Center for Infectious Disease"/>
            <person name="Wu L."/>
            <person name="Ma J."/>
        </authorList>
    </citation>
    <scope>NUCLEOTIDE SEQUENCE [LARGE SCALE GENOMIC DNA]</scope>
    <source>
        <strain evidence="5">JCM 17563</strain>
    </source>
</reference>
<name>A0ABP7T8G7_9SPHN</name>
<evidence type="ECO:0000256" key="1">
    <source>
        <dbReference type="ARBA" id="ARBA00009986"/>
    </source>
</evidence>
<feature type="domain" description="Aldehyde dehydrogenase" evidence="3">
    <location>
        <begin position="15"/>
        <end position="471"/>
    </location>
</feature>
<evidence type="ECO:0000256" key="2">
    <source>
        <dbReference type="ARBA" id="ARBA00023002"/>
    </source>
</evidence>
<dbReference type="Gene3D" id="3.40.605.10">
    <property type="entry name" value="Aldehyde Dehydrogenase, Chain A, domain 1"/>
    <property type="match status" value="1"/>
</dbReference>
<dbReference type="PANTHER" id="PTHR43353:SF5">
    <property type="entry name" value="SUCCINATE-SEMIALDEHYDE DEHYDROGENASE, MITOCHONDRIAL"/>
    <property type="match status" value="1"/>
</dbReference>
<keyword evidence="5" id="KW-1185">Reference proteome</keyword>
<dbReference type="InterPro" id="IPR016161">
    <property type="entry name" value="Ald_DH/histidinol_DH"/>
</dbReference>
<dbReference type="InterPro" id="IPR016162">
    <property type="entry name" value="Ald_DH_N"/>
</dbReference>
<evidence type="ECO:0000259" key="3">
    <source>
        <dbReference type="Pfam" id="PF00171"/>
    </source>
</evidence>
<dbReference type="Proteomes" id="UP001500235">
    <property type="component" value="Unassembled WGS sequence"/>
</dbReference>
<dbReference type="Pfam" id="PF00171">
    <property type="entry name" value="Aldedh"/>
    <property type="match status" value="1"/>
</dbReference>
<organism evidence="4 5">
    <name type="scientific">Sphingomonas swuensis</name>
    <dbReference type="NCBI Taxonomy" id="977800"/>
    <lineage>
        <taxon>Bacteria</taxon>
        <taxon>Pseudomonadati</taxon>
        <taxon>Pseudomonadota</taxon>
        <taxon>Alphaproteobacteria</taxon>
        <taxon>Sphingomonadales</taxon>
        <taxon>Sphingomonadaceae</taxon>
        <taxon>Sphingomonas</taxon>
    </lineage>
</organism>
<accession>A0ABP7T8G7</accession>
<keyword evidence="2" id="KW-0560">Oxidoreductase</keyword>
<proteinExistence type="inferred from homology"/>
<evidence type="ECO:0000313" key="4">
    <source>
        <dbReference type="EMBL" id="GAA4022442.1"/>
    </source>
</evidence>
<dbReference type="InterPro" id="IPR016163">
    <property type="entry name" value="Ald_DH_C"/>
</dbReference>
<dbReference type="PANTHER" id="PTHR43353">
    <property type="entry name" value="SUCCINATE-SEMIALDEHYDE DEHYDROGENASE, MITOCHONDRIAL"/>
    <property type="match status" value="1"/>
</dbReference>